<dbReference type="SUPFAM" id="SSF52540">
    <property type="entry name" value="P-loop containing nucleoside triphosphate hydrolases"/>
    <property type="match status" value="1"/>
</dbReference>
<dbReference type="GO" id="GO:0016887">
    <property type="term" value="F:ATP hydrolysis activity"/>
    <property type="evidence" value="ECO:0007669"/>
    <property type="project" value="InterPro"/>
</dbReference>
<dbReference type="CDD" id="cd00009">
    <property type="entry name" value="AAA"/>
    <property type="match status" value="1"/>
</dbReference>
<organism evidence="4 5">
    <name type="scientific">Microctonus hyperodae</name>
    <name type="common">Parasitoid wasp</name>
    <dbReference type="NCBI Taxonomy" id="165561"/>
    <lineage>
        <taxon>Eukaryota</taxon>
        <taxon>Metazoa</taxon>
        <taxon>Ecdysozoa</taxon>
        <taxon>Arthropoda</taxon>
        <taxon>Hexapoda</taxon>
        <taxon>Insecta</taxon>
        <taxon>Pterygota</taxon>
        <taxon>Neoptera</taxon>
        <taxon>Endopterygota</taxon>
        <taxon>Hymenoptera</taxon>
        <taxon>Apocrita</taxon>
        <taxon>Ichneumonoidea</taxon>
        <taxon>Braconidae</taxon>
        <taxon>Euphorinae</taxon>
        <taxon>Microctonus</taxon>
    </lineage>
</organism>
<dbReference type="Pfam" id="PF21376">
    <property type="entry name" value="TOR1A_C"/>
    <property type="match status" value="1"/>
</dbReference>
<dbReference type="InterPro" id="IPR003593">
    <property type="entry name" value="AAA+_ATPase"/>
</dbReference>
<evidence type="ECO:0000256" key="2">
    <source>
        <dbReference type="SAM" id="Phobius"/>
    </source>
</evidence>
<feature type="domain" description="AAA+ ATPase" evidence="3">
    <location>
        <begin position="85"/>
        <end position="232"/>
    </location>
</feature>
<keyword evidence="5" id="KW-1185">Reference proteome</keyword>
<reference evidence="4" key="1">
    <citation type="journal article" date="2023" name="bioRxiv">
        <title>Scaffold-level genome assemblies of two parasitoid biocontrol wasps reveal the parthenogenesis mechanism and an associated novel virus.</title>
        <authorList>
            <person name="Inwood S."/>
            <person name="Skelly J."/>
            <person name="Guhlin J."/>
            <person name="Harrop T."/>
            <person name="Goldson S."/>
            <person name="Dearden P."/>
        </authorList>
    </citation>
    <scope>NUCLEOTIDE SEQUENCE</scope>
    <source>
        <strain evidence="4">Lincoln</strain>
        <tissue evidence="4">Whole body</tissue>
    </source>
</reference>
<dbReference type="GO" id="GO:0005524">
    <property type="term" value="F:ATP binding"/>
    <property type="evidence" value="ECO:0007669"/>
    <property type="project" value="InterPro"/>
</dbReference>
<evidence type="ECO:0000259" key="3">
    <source>
        <dbReference type="SMART" id="SM00382"/>
    </source>
</evidence>
<dbReference type="Gene3D" id="3.40.50.300">
    <property type="entry name" value="P-loop containing nucleotide triphosphate hydrolases"/>
    <property type="match status" value="1"/>
</dbReference>
<keyword evidence="2" id="KW-0472">Membrane</keyword>
<sequence>MNINCMILLIFFLFYDNIIPTSGFIYNYYEKVKCSYYECCNDDYIPQNALELHRLLSIKMFGQKIATDSISRAVYAHTNADNTPKALAMSFHGTSGTGKTFVANMIGETFYKKGYQSQYFHFINGRSDLTLESESERYKEMLQKKIIQGLLECPKSLFIFDEIDSMPAGVLNVLVPFLDYGKPRLWSPHSLEKRVETRKAIFIFITNAGSEQIVERAINLRDSGKLRNDTTLADYEDVISVQAFSENGGFHKSDIINNNLIDHYVPFLPLEVQHIKLCIDAAFRIYGSIPTIKQIDEVLSHLKFGPEPLNLYSQSGCKRIETKVASIVYKRRFHNEL</sequence>
<dbReference type="InterPro" id="IPR027417">
    <property type="entry name" value="P-loop_NTPase"/>
</dbReference>
<dbReference type="GO" id="GO:0005737">
    <property type="term" value="C:cytoplasm"/>
    <property type="evidence" value="ECO:0007669"/>
    <property type="project" value="UniProtKB-ARBA"/>
</dbReference>
<keyword evidence="2" id="KW-1133">Transmembrane helix</keyword>
<gene>
    <name evidence="4" type="ORF">PV327_005730</name>
</gene>
<evidence type="ECO:0000313" key="4">
    <source>
        <dbReference type="EMBL" id="KAK0180047.1"/>
    </source>
</evidence>
<dbReference type="GO" id="GO:0071218">
    <property type="term" value="P:cellular response to misfolded protein"/>
    <property type="evidence" value="ECO:0007669"/>
    <property type="project" value="TreeGrafter"/>
</dbReference>
<dbReference type="Pfam" id="PF06309">
    <property type="entry name" value="Torsin"/>
    <property type="match status" value="1"/>
</dbReference>
<dbReference type="PANTHER" id="PTHR10760">
    <property type="entry name" value="TORSIN"/>
    <property type="match status" value="1"/>
</dbReference>
<accession>A0AA39G1Z3</accession>
<comment type="caution">
    <text evidence="4">The sequence shown here is derived from an EMBL/GenBank/DDBJ whole genome shotgun (WGS) entry which is preliminary data.</text>
</comment>
<evidence type="ECO:0000313" key="5">
    <source>
        <dbReference type="Proteomes" id="UP001168972"/>
    </source>
</evidence>
<dbReference type="PANTHER" id="PTHR10760:SF2">
    <property type="entry name" value="LD13476P-RELATED"/>
    <property type="match status" value="1"/>
</dbReference>
<proteinExistence type="inferred from homology"/>
<dbReference type="GO" id="GO:0012505">
    <property type="term" value="C:endomembrane system"/>
    <property type="evidence" value="ECO:0007669"/>
    <property type="project" value="UniProtKB-ARBA"/>
</dbReference>
<dbReference type="SMART" id="SM00382">
    <property type="entry name" value="AAA"/>
    <property type="match status" value="1"/>
</dbReference>
<dbReference type="Proteomes" id="UP001168972">
    <property type="component" value="Unassembled WGS sequence"/>
</dbReference>
<name>A0AA39G1Z3_MICHY</name>
<dbReference type="InterPro" id="IPR010448">
    <property type="entry name" value="Torsin"/>
</dbReference>
<feature type="transmembrane region" description="Helical" evidence="2">
    <location>
        <begin position="7"/>
        <end position="29"/>
    </location>
</feature>
<keyword evidence="2" id="KW-0812">Transmembrane</keyword>
<dbReference type="EMBL" id="JAQQBR010000003">
    <property type="protein sequence ID" value="KAK0180047.1"/>
    <property type="molecule type" value="Genomic_DNA"/>
</dbReference>
<reference evidence="4" key="2">
    <citation type="submission" date="2023-03" db="EMBL/GenBank/DDBJ databases">
        <authorList>
            <person name="Inwood S.N."/>
            <person name="Skelly J.G."/>
            <person name="Guhlin J."/>
            <person name="Harrop T.W.R."/>
            <person name="Goldson S.G."/>
            <person name="Dearden P.K."/>
        </authorList>
    </citation>
    <scope>NUCLEOTIDE SEQUENCE</scope>
    <source>
        <strain evidence="4">Lincoln</strain>
        <tissue evidence="4">Whole body</tissue>
    </source>
</reference>
<dbReference type="AlphaFoldDB" id="A0AA39G1Z3"/>
<protein>
    <recommendedName>
        <fullName evidence="3">AAA+ ATPase domain-containing protein</fullName>
    </recommendedName>
</protein>
<dbReference type="InterPro" id="IPR049337">
    <property type="entry name" value="TOR1A_C"/>
</dbReference>
<evidence type="ECO:0000256" key="1">
    <source>
        <dbReference type="ARBA" id="ARBA00006235"/>
    </source>
</evidence>
<comment type="similarity">
    <text evidence="1">Belongs to the ClpA/ClpB family. Torsin subfamily.</text>
</comment>